<dbReference type="Pfam" id="PF00288">
    <property type="entry name" value="GHMP_kinases_N"/>
    <property type="match status" value="1"/>
</dbReference>
<dbReference type="PANTHER" id="PTHR31814">
    <property type="match status" value="1"/>
</dbReference>
<evidence type="ECO:0000256" key="10">
    <source>
        <dbReference type="ARBA" id="ARBA00023098"/>
    </source>
</evidence>
<dbReference type="Proteomes" id="UP000076798">
    <property type="component" value="Unassembled WGS sequence"/>
</dbReference>
<dbReference type="Gene3D" id="3.30.230.10">
    <property type="match status" value="1"/>
</dbReference>
<evidence type="ECO:0000256" key="9">
    <source>
        <dbReference type="ARBA" id="ARBA00022955"/>
    </source>
</evidence>
<dbReference type="OrthoDB" id="10262935at2759"/>
<evidence type="ECO:0000256" key="4">
    <source>
        <dbReference type="ARBA" id="ARBA00022516"/>
    </source>
</evidence>
<dbReference type="InterPro" id="IPR006204">
    <property type="entry name" value="GHMP_kinase_N_dom"/>
</dbReference>
<keyword evidence="9 13" id="KW-0752">Steroid biosynthesis</keyword>
<evidence type="ECO:0000256" key="11">
    <source>
        <dbReference type="ARBA" id="ARBA00023221"/>
    </source>
</evidence>
<keyword evidence="10 13" id="KW-0443">Lipid metabolism</keyword>
<dbReference type="AlphaFoldDB" id="A0A166GAX6"/>
<proteinExistence type="inferred from homology"/>
<keyword evidence="4 13" id="KW-0444">Lipid biosynthesis</keyword>
<dbReference type="EMBL" id="KV428021">
    <property type="protein sequence ID" value="KZT41493.1"/>
    <property type="molecule type" value="Genomic_DNA"/>
</dbReference>
<organism evidence="15 16">
    <name type="scientific">Sistotremastrum suecicum HHB10207 ss-3</name>
    <dbReference type="NCBI Taxonomy" id="1314776"/>
    <lineage>
        <taxon>Eukaryota</taxon>
        <taxon>Fungi</taxon>
        <taxon>Dikarya</taxon>
        <taxon>Basidiomycota</taxon>
        <taxon>Agaricomycotina</taxon>
        <taxon>Agaricomycetes</taxon>
        <taxon>Sistotremastrales</taxon>
        <taxon>Sistotremastraceae</taxon>
        <taxon>Sistotremastrum</taxon>
    </lineage>
</organism>
<dbReference type="UniPathway" id="UPA00057">
    <property type="reaction ID" value="UER00099"/>
</dbReference>
<keyword evidence="16" id="KW-1185">Reference proteome</keyword>
<keyword evidence="11 13" id="KW-0753">Steroid metabolism</keyword>
<dbReference type="GO" id="GO:0004631">
    <property type="term" value="F:phosphomevalonate kinase activity"/>
    <property type="evidence" value="ECO:0007669"/>
    <property type="project" value="UniProtKB-UniRule"/>
</dbReference>
<evidence type="ECO:0000256" key="12">
    <source>
        <dbReference type="ARBA" id="ARBA00029326"/>
    </source>
</evidence>
<evidence type="ECO:0000256" key="2">
    <source>
        <dbReference type="ARBA" id="ARBA00006495"/>
    </source>
</evidence>
<dbReference type="GO" id="GO:0010142">
    <property type="term" value="P:farnesyl diphosphate biosynthetic process, mevalonate pathway"/>
    <property type="evidence" value="ECO:0007669"/>
    <property type="project" value="TreeGrafter"/>
</dbReference>
<dbReference type="GO" id="GO:0005777">
    <property type="term" value="C:peroxisome"/>
    <property type="evidence" value="ECO:0007669"/>
    <property type="project" value="TreeGrafter"/>
</dbReference>
<evidence type="ECO:0000256" key="3">
    <source>
        <dbReference type="ARBA" id="ARBA00012958"/>
    </source>
</evidence>
<dbReference type="InterPro" id="IPR035102">
    <property type="entry name" value="Phosphomevalonate_kinase"/>
</dbReference>
<gene>
    <name evidence="15" type="ORF">SISSUDRAFT_1042862</name>
</gene>
<dbReference type="GO" id="GO:0005524">
    <property type="term" value="F:ATP binding"/>
    <property type="evidence" value="ECO:0007669"/>
    <property type="project" value="UniProtKB-UniRule"/>
</dbReference>
<dbReference type="InterPro" id="IPR016005">
    <property type="entry name" value="Erg8"/>
</dbReference>
<evidence type="ECO:0000256" key="8">
    <source>
        <dbReference type="ARBA" id="ARBA00022840"/>
    </source>
</evidence>
<dbReference type="EC" id="2.7.4.2" evidence="3 13"/>
<dbReference type="PIRSF" id="PIRSF017288">
    <property type="entry name" value="PMK_GHMP_euk"/>
    <property type="match status" value="1"/>
</dbReference>
<evidence type="ECO:0000259" key="14">
    <source>
        <dbReference type="Pfam" id="PF00288"/>
    </source>
</evidence>
<keyword evidence="6" id="KW-0547">Nucleotide-binding</keyword>
<feature type="domain" description="GHMP kinase N-terminal" evidence="14">
    <location>
        <begin position="168"/>
        <end position="237"/>
    </location>
</feature>
<accession>A0A166GAX6</accession>
<keyword evidence="5 13" id="KW-0808">Transferase</keyword>
<reference evidence="15 16" key="1">
    <citation type="journal article" date="2016" name="Mol. Biol. Evol.">
        <title>Comparative Genomics of Early-Diverging Mushroom-Forming Fungi Provides Insights into the Origins of Lignocellulose Decay Capabilities.</title>
        <authorList>
            <person name="Nagy L.G."/>
            <person name="Riley R."/>
            <person name="Tritt A."/>
            <person name="Adam C."/>
            <person name="Daum C."/>
            <person name="Floudas D."/>
            <person name="Sun H."/>
            <person name="Yadav J.S."/>
            <person name="Pangilinan J."/>
            <person name="Larsson K.H."/>
            <person name="Matsuura K."/>
            <person name="Barry K."/>
            <person name="Labutti K."/>
            <person name="Kuo R."/>
            <person name="Ohm R.A."/>
            <person name="Bhattacharya S.S."/>
            <person name="Shirouzu T."/>
            <person name="Yoshinaga Y."/>
            <person name="Martin F.M."/>
            <person name="Grigoriev I.V."/>
            <person name="Hibbett D.S."/>
        </authorList>
    </citation>
    <scope>NUCLEOTIDE SEQUENCE [LARGE SCALE GENOMIC DNA]</scope>
    <source>
        <strain evidence="15 16">HHB10207 ss-3</strain>
    </source>
</reference>
<dbReference type="STRING" id="1314776.A0A166GAX6"/>
<dbReference type="InterPro" id="IPR014721">
    <property type="entry name" value="Ribsml_uS5_D2-typ_fold_subgr"/>
</dbReference>
<dbReference type="InterPro" id="IPR020568">
    <property type="entry name" value="Ribosomal_Su5_D2-typ_SF"/>
</dbReference>
<sequence length="501" mass="54303">MSAVCISAPGKVLIAGGYLVLDPQYPGLVIATSSRFHVVIAEGSAQAESNVIEVHSPQFLNASWTYKIDDHTDGVKVQELHDRNPQSSPNKFVYLAVQRVIAYAALVKSAQFVQDKLSKGLKIVIAGDNDFYSQRAKLKALGLPPTTAYLHQLPPLGPTGTTLRDVHKTGLGSSAALITALVTALLVQFSVISKTALAQDDVRHPDLTIAHNISQYVHCYAQGKIGSGFDVSSAIYGSHVYTRFDPQILKPIMEDQFSPTTLTEVLSASNDGWNCKVEPVTLPPRMKILLADVDAGSDTPSLVGKVLKWRQQNKDEAESLWNAIDSDNRSLHTGFRALSQFAAANKESYENLIAKAVMSPAREWPQVATASTEQAGVLNGLIALHNTTERIRKNMRHMGELADVPIEPLQQTRLLDLSTAVPGVVGGGVPGAGGFDAIWLLVLETADGTVEKDVQTVWSTIDDMSVTPLLARESLERGVRSEDWQRIPGLGEILSRFGIRS</sequence>
<dbReference type="GO" id="GO:0006696">
    <property type="term" value="P:ergosterol biosynthetic process"/>
    <property type="evidence" value="ECO:0007669"/>
    <property type="project" value="TreeGrafter"/>
</dbReference>
<evidence type="ECO:0000256" key="13">
    <source>
        <dbReference type="PIRNR" id="PIRNR017288"/>
    </source>
</evidence>
<evidence type="ECO:0000256" key="7">
    <source>
        <dbReference type="ARBA" id="ARBA00022777"/>
    </source>
</evidence>
<dbReference type="SUPFAM" id="SSF54211">
    <property type="entry name" value="Ribosomal protein S5 domain 2-like"/>
    <property type="match status" value="1"/>
</dbReference>
<comment type="pathway">
    <text evidence="1 13">Isoprenoid biosynthesis; isopentenyl diphosphate biosynthesis via mevalonate pathway; isopentenyl diphosphate from (R)-mevalonate: step 2/3.</text>
</comment>
<evidence type="ECO:0000313" key="16">
    <source>
        <dbReference type="Proteomes" id="UP000076798"/>
    </source>
</evidence>
<dbReference type="PANTHER" id="PTHR31814:SF2">
    <property type="entry name" value="PHOSPHOMEVALONATE KINASE"/>
    <property type="match status" value="1"/>
</dbReference>
<comment type="similarity">
    <text evidence="2 13">Belongs to the GHMP kinase family. Mevalonate kinase subfamily.</text>
</comment>
<name>A0A166GAX6_9AGAM</name>
<evidence type="ECO:0000313" key="15">
    <source>
        <dbReference type="EMBL" id="KZT41493.1"/>
    </source>
</evidence>
<comment type="catalytic activity">
    <reaction evidence="12">
        <text>(R)-5-phosphomevalonate + ATP = (R)-5-diphosphomevalonate + ADP</text>
        <dbReference type="Rhea" id="RHEA:16341"/>
        <dbReference type="ChEBI" id="CHEBI:30616"/>
        <dbReference type="ChEBI" id="CHEBI:57557"/>
        <dbReference type="ChEBI" id="CHEBI:58146"/>
        <dbReference type="ChEBI" id="CHEBI:456216"/>
        <dbReference type="EC" id="2.7.4.2"/>
    </reaction>
    <physiologicalReaction direction="left-to-right" evidence="12">
        <dbReference type="Rhea" id="RHEA:16342"/>
    </physiologicalReaction>
</comment>
<protein>
    <recommendedName>
        <fullName evidence="3 13">Phosphomevalonate kinase</fullName>
        <ecNumber evidence="3 13">2.7.4.2</ecNumber>
    </recommendedName>
</protein>
<dbReference type="GO" id="GO:0019287">
    <property type="term" value="P:isopentenyl diphosphate biosynthetic process, mevalonate pathway"/>
    <property type="evidence" value="ECO:0007669"/>
    <property type="project" value="UniProtKB-UniRule"/>
</dbReference>
<keyword evidence="8" id="KW-0067">ATP-binding</keyword>
<evidence type="ECO:0000256" key="1">
    <source>
        <dbReference type="ARBA" id="ARBA00005017"/>
    </source>
</evidence>
<evidence type="ECO:0000256" key="6">
    <source>
        <dbReference type="ARBA" id="ARBA00022741"/>
    </source>
</evidence>
<keyword evidence="7 13" id="KW-0418">Kinase</keyword>
<evidence type="ECO:0000256" key="5">
    <source>
        <dbReference type="ARBA" id="ARBA00022679"/>
    </source>
</evidence>